<sequence length="176" mass="20061">MSQSALTGVERFFGPEEIIVSKTDLQGRITYANDVFLRIADYREEEVLGQPHNVIRHPDMPRCVFRLLWDTVAAGQEIFAYVVNRTKHGDHYWVLAHVTPTRMPDGSVIGFHSCRRVPSRSAVEAVSGLYRSLRDIENKAENRKDGMHESSRTLSAHLAGLGKRYDQFMFSLIQGR</sequence>
<dbReference type="SUPFAM" id="SSF55785">
    <property type="entry name" value="PYP-like sensor domain (PAS domain)"/>
    <property type="match status" value="1"/>
</dbReference>
<evidence type="ECO:0000259" key="1">
    <source>
        <dbReference type="PROSITE" id="PS50112"/>
    </source>
</evidence>
<feature type="domain" description="PAS" evidence="1">
    <location>
        <begin position="24"/>
        <end position="59"/>
    </location>
</feature>
<accession>A0A7W9ZGL9</accession>
<name>A0A7W9ZGL9_NOVIT</name>
<dbReference type="NCBIfam" id="TIGR00229">
    <property type="entry name" value="sensory_box"/>
    <property type="match status" value="1"/>
</dbReference>
<protein>
    <submittedName>
        <fullName evidence="2">PAS domain S-box-containing protein</fullName>
    </submittedName>
</protein>
<evidence type="ECO:0000313" key="2">
    <source>
        <dbReference type="EMBL" id="MBB6211136.1"/>
    </source>
</evidence>
<dbReference type="Pfam" id="PF08447">
    <property type="entry name" value="PAS_3"/>
    <property type="match status" value="1"/>
</dbReference>
<comment type="caution">
    <text evidence="2">The sequence shown here is derived from an EMBL/GenBank/DDBJ whole genome shotgun (WGS) entry which is preliminary data.</text>
</comment>
<dbReference type="Proteomes" id="UP000544872">
    <property type="component" value="Unassembled WGS sequence"/>
</dbReference>
<dbReference type="EMBL" id="JACIIX010000009">
    <property type="protein sequence ID" value="MBB6211136.1"/>
    <property type="molecule type" value="Genomic_DNA"/>
</dbReference>
<dbReference type="AlphaFoldDB" id="A0A7W9ZGL9"/>
<reference evidence="2 3" key="1">
    <citation type="submission" date="2020-08" db="EMBL/GenBank/DDBJ databases">
        <title>Genomic Encyclopedia of Type Strains, Phase IV (KMG-IV): sequencing the most valuable type-strain genomes for metagenomic binning, comparative biology and taxonomic classification.</title>
        <authorList>
            <person name="Goeker M."/>
        </authorList>
    </citation>
    <scope>NUCLEOTIDE SEQUENCE [LARGE SCALE GENOMIC DNA]</scope>
    <source>
        <strain evidence="2 3">DSM 11590</strain>
    </source>
</reference>
<organism evidence="2 3">
    <name type="scientific">Novispirillum itersonii</name>
    <name type="common">Aquaspirillum itersonii</name>
    <dbReference type="NCBI Taxonomy" id="189"/>
    <lineage>
        <taxon>Bacteria</taxon>
        <taxon>Pseudomonadati</taxon>
        <taxon>Pseudomonadota</taxon>
        <taxon>Alphaproteobacteria</taxon>
        <taxon>Rhodospirillales</taxon>
        <taxon>Novispirillaceae</taxon>
        <taxon>Novispirillum</taxon>
    </lineage>
</organism>
<dbReference type="CDD" id="cd00130">
    <property type="entry name" value="PAS"/>
    <property type="match status" value="1"/>
</dbReference>
<dbReference type="Gene3D" id="3.30.450.20">
    <property type="entry name" value="PAS domain"/>
    <property type="match status" value="1"/>
</dbReference>
<dbReference type="PROSITE" id="PS50112">
    <property type="entry name" value="PAS"/>
    <property type="match status" value="1"/>
</dbReference>
<keyword evidence="3" id="KW-1185">Reference proteome</keyword>
<gene>
    <name evidence="2" type="ORF">FHS48_002571</name>
</gene>
<dbReference type="InterPro" id="IPR013655">
    <property type="entry name" value="PAS_fold_3"/>
</dbReference>
<dbReference type="InterPro" id="IPR035965">
    <property type="entry name" value="PAS-like_dom_sf"/>
</dbReference>
<evidence type="ECO:0000313" key="3">
    <source>
        <dbReference type="Proteomes" id="UP000544872"/>
    </source>
</evidence>
<proteinExistence type="predicted"/>
<dbReference type="InterPro" id="IPR000014">
    <property type="entry name" value="PAS"/>
</dbReference>
<dbReference type="RefSeq" id="WP_184263951.1">
    <property type="nucleotide sequence ID" value="NZ_JACIIX010000009.1"/>
</dbReference>